<proteinExistence type="predicted"/>
<organism evidence="1">
    <name type="scientific">Rhizophora mucronata</name>
    <name type="common">Asiatic mangrove</name>
    <dbReference type="NCBI Taxonomy" id="61149"/>
    <lineage>
        <taxon>Eukaryota</taxon>
        <taxon>Viridiplantae</taxon>
        <taxon>Streptophyta</taxon>
        <taxon>Embryophyta</taxon>
        <taxon>Tracheophyta</taxon>
        <taxon>Spermatophyta</taxon>
        <taxon>Magnoliopsida</taxon>
        <taxon>eudicotyledons</taxon>
        <taxon>Gunneridae</taxon>
        <taxon>Pentapetalae</taxon>
        <taxon>rosids</taxon>
        <taxon>fabids</taxon>
        <taxon>Malpighiales</taxon>
        <taxon>Rhizophoraceae</taxon>
        <taxon>Rhizophora</taxon>
    </lineage>
</organism>
<name>A0A2P2KEZ7_RHIMU</name>
<protein>
    <submittedName>
        <fullName evidence="1">rRNA adenine N6-methyltransferase</fullName>
    </submittedName>
</protein>
<evidence type="ECO:0000313" key="1">
    <source>
        <dbReference type="EMBL" id="MBX04314.1"/>
    </source>
</evidence>
<dbReference type="GO" id="GO:0008168">
    <property type="term" value="F:methyltransferase activity"/>
    <property type="evidence" value="ECO:0007669"/>
    <property type="project" value="UniProtKB-KW"/>
</dbReference>
<dbReference type="EMBL" id="GGEC01023830">
    <property type="protein sequence ID" value="MBX04314.1"/>
    <property type="molecule type" value="Transcribed_RNA"/>
</dbReference>
<reference evidence="1" key="1">
    <citation type="submission" date="2018-02" db="EMBL/GenBank/DDBJ databases">
        <title>Rhizophora mucronata_Transcriptome.</title>
        <authorList>
            <person name="Meera S.P."/>
            <person name="Sreeshan A."/>
            <person name="Augustine A."/>
        </authorList>
    </citation>
    <scope>NUCLEOTIDE SEQUENCE</scope>
    <source>
        <tissue evidence="1">Leaf</tissue>
    </source>
</reference>
<keyword evidence="1" id="KW-0489">Methyltransferase</keyword>
<sequence length="90" mass="10342">MLTAVVKMLVVATSMPICYIVHVKFKQSAFISVEFRDCVGLTGLCPKKKRMVPGERRCSWKKKEKQKTRCIFSNLSFCFPEGVNSFFLLE</sequence>
<dbReference type="AlphaFoldDB" id="A0A2P2KEZ7"/>
<keyword evidence="1" id="KW-0808">Transferase</keyword>
<dbReference type="GO" id="GO:0032259">
    <property type="term" value="P:methylation"/>
    <property type="evidence" value="ECO:0007669"/>
    <property type="project" value="UniProtKB-KW"/>
</dbReference>
<accession>A0A2P2KEZ7</accession>